<feature type="compositionally biased region" description="Low complexity" evidence="9">
    <location>
        <begin position="543"/>
        <end position="556"/>
    </location>
</feature>
<dbReference type="OrthoDB" id="26740at2759"/>
<evidence type="ECO:0000256" key="7">
    <source>
        <dbReference type="ARBA" id="ARBA00023121"/>
    </source>
</evidence>
<feature type="region of interest" description="Disordered" evidence="9">
    <location>
        <begin position="949"/>
        <end position="984"/>
    </location>
</feature>
<accession>A0A376B377</accession>
<evidence type="ECO:0000256" key="3">
    <source>
        <dbReference type="ARBA" id="ARBA00022692"/>
    </source>
</evidence>
<dbReference type="PANTHER" id="PTHR13466:SF19">
    <property type="entry name" value="NUCLEUS-VACUOLE JUNCTION PROTEIN 2"/>
    <property type="match status" value="1"/>
</dbReference>
<dbReference type="InterPro" id="IPR001849">
    <property type="entry name" value="PH_domain"/>
</dbReference>
<dbReference type="CDD" id="cd21675">
    <property type="entry name" value="SMP_TEX2"/>
    <property type="match status" value="1"/>
</dbReference>
<evidence type="ECO:0000313" key="13">
    <source>
        <dbReference type="Proteomes" id="UP000262825"/>
    </source>
</evidence>
<dbReference type="SUPFAM" id="SSF50729">
    <property type="entry name" value="PH domain-like"/>
    <property type="match status" value="1"/>
</dbReference>
<dbReference type="AlphaFoldDB" id="A0A376B377"/>
<feature type="compositionally biased region" description="Polar residues" evidence="9">
    <location>
        <begin position="573"/>
        <end position="582"/>
    </location>
</feature>
<dbReference type="GO" id="GO:0008289">
    <property type="term" value="F:lipid binding"/>
    <property type="evidence" value="ECO:0007669"/>
    <property type="project" value="UniProtKB-KW"/>
</dbReference>
<dbReference type="GO" id="GO:0005789">
    <property type="term" value="C:endoplasmic reticulum membrane"/>
    <property type="evidence" value="ECO:0007669"/>
    <property type="project" value="UniProtKB-SubCell"/>
</dbReference>
<keyword evidence="6" id="KW-0445">Lipid transport</keyword>
<dbReference type="PANTHER" id="PTHR13466">
    <property type="entry name" value="TEX2 PROTEIN-RELATED"/>
    <property type="match status" value="1"/>
</dbReference>
<evidence type="ECO:0000256" key="4">
    <source>
        <dbReference type="ARBA" id="ARBA00022824"/>
    </source>
</evidence>
<keyword evidence="13" id="KW-1185">Reference proteome</keyword>
<keyword evidence="7" id="KW-0446">Lipid-binding</keyword>
<dbReference type="SMART" id="SM00233">
    <property type="entry name" value="PH"/>
    <property type="match status" value="1"/>
</dbReference>
<feature type="compositionally biased region" description="Low complexity" evidence="9">
    <location>
        <begin position="795"/>
        <end position="809"/>
    </location>
</feature>
<feature type="domain" description="SMP-LTD" evidence="11">
    <location>
        <begin position="282"/>
        <end position="473"/>
    </location>
</feature>
<feature type="transmembrane region" description="Helical" evidence="10">
    <location>
        <begin position="7"/>
        <end position="27"/>
    </location>
</feature>
<dbReference type="GO" id="GO:1990456">
    <property type="term" value="P:mitochondrion-endoplasmic reticulum membrane tethering"/>
    <property type="evidence" value="ECO:0007669"/>
    <property type="project" value="TreeGrafter"/>
</dbReference>
<evidence type="ECO:0000256" key="9">
    <source>
        <dbReference type="SAM" id="MobiDB-lite"/>
    </source>
</evidence>
<keyword evidence="2" id="KW-0813">Transport</keyword>
<dbReference type="Proteomes" id="UP000262825">
    <property type="component" value="Unassembled WGS sequence"/>
</dbReference>
<feature type="region of interest" description="Disordered" evidence="9">
    <location>
        <begin position="906"/>
        <end position="933"/>
    </location>
</feature>
<dbReference type="GO" id="GO:0015914">
    <property type="term" value="P:phospholipid transport"/>
    <property type="evidence" value="ECO:0007669"/>
    <property type="project" value="TreeGrafter"/>
</dbReference>
<gene>
    <name evidence="12" type="ORF">SCODWIG_00906</name>
</gene>
<protein>
    <recommendedName>
        <fullName evidence="11">SMP-LTD domain-containing protein</fullName>
    </recommendedName>
</protein>
<keyword evidence="4" id="KW-0256">Endoplasmic reticulum</keyword>
<feature type="region of interest" description="Disordered" evidence="9">
    <location>
        <begin position="781"/>
        <end position="824"/>
    </location>
</feature>
<dbReference type="InterPro" id="IPR031468">
    <property type="entry name" value="SMP_LBD"/>
</dbReference>
<feature type="compositionally biased region" description="Basic and acidic residues" evidence="9">
    <location>
        <begin position="622"/>
        <end position="643"/>
    </location>
</feature>
<dbReference type="VEuPathDB" id="FungiDB:SCODWIG_00906"/>
<sequence>MISLKLFLIIYLFGGVTFIPLILYLWFINLPNKTDKNTIIDTHIEGDKQPLLKESSTVDPQLKAGEFDEKTDVSVFKKGWMTVTKQFYYHPSALPSNQENSDTTANILTLDQLNRKKNSYYCVLKHGNLFLYSDEPSVGLSHAVVLKNFFVTIWPREGISEASLFTKKTCIALFKNDYVTPKGKIKVVPPSSFSNCSSSPSSHPSENGFQGIPIDRLPTKSCYFLYFDNNYVKEDWYFALIDATRNLSSVGNISSFVQPPITAHFKTKDMLKLIQTINSTEGQLATKWLNVFLGRMFLSLQQNDKLANLIKEKLYTKLSKINKPDFLDDFKINSVDAGDIAPIFTNPKCTELNVEGDCKISVDTLYTGGLSLQISTIATLNIVGFRKPKRFPLEVSLKVNRLQGTLMLIMKRPPSNRIWYCFENEPDLDVSIEPVISSKQLSYNMVTNALKSKLRDALNESIVWPAMDDTVYYFPDSEQFYRGGIWVANTNCKSSSTGENGKDGDTNQNDGSGNTTSAHPNKSDDELNANGHHGNQENKEDASSAISLSSTSTSSSQDLLNPYTPQDPLSEGNDLNSLGSKKNTNGINANNDVDNNNRTSVEVVRNKTTDKVGNFKNYLKKKSADAGEQSHTDNSEENTGETKKYTKKFEKWYKNVKESAATLMNEVREDITNIEDDNHNSEAGNNDDSLKENLKTKNDTLNGLDGNSPINNGTCITSLVSGNNIPNSKDSEDLRKRDEETLTAIKESKNHSGKIGTNAGNVNNNSTETVKKLPESVINTHLIPEMISSRRKRSSITTTSTADTSKDGSMITSHAFIPNTTNTPAPITGATINISAASSSSSSSSPSSSSSSSLPSSLPSSPRKDLNEPGINISPVPPSTASTSTARKSKPASMFVKQDDPILHHSLITSPASPSTPFQKMSNEKSIYSDKKVSSINSSTKILTVNGKEIQATKNVSRPLPPPPPSLPKKTGTGILNTASIKKE</sequence>
<feature type="region of interest" description="Disordered" evidence="9">
    <location>
        <begin position="620"/>
        <end position="643"/>
    </location>
</feature>
<feature type="compositionally biased region" description="Polar residues" evidence="9">
    <location>
        <begin position="974"/>
        <end position="984"/>
    </location>
</feature>
<feature type="compositionally biased region" description="Polar residues" evidence="9">
    <location>
        <begin position="907"/>
        <end position="926"/>
    </location>
</feature>
<keyword evidence="5 10" id="KW-1133">Transmembrane helix</keyword>
<evidence type="ECO:0000256" key="1">
    <source>
        <dbReference type="ARBA" id="ARBA00004586"/>
    </source>
</evidence>
<reference evidence="13" key="1">
    <citation type="submission" date="2018-06" db="EMBL/GenBank/DDBJ databases">
        <authorList>
            <person name="Guldener U."/>
        </authorList>
    </citation>
    <scope>NUCLEOTIDE SEQUENCE [LARGE SCALE GENOMIC DNA]</scope>
    <source>
        <strain evidence="13">UTAD17</strain>
    </source>
</reference>
<feature type="region of interest" description="Disordered" evidence="9">
    <location>
        <begin position="494"/>
        <end position="608"/>
    </location>
</feature>
<evidence type="ECO:0000256" key="5">
    <source>
        <dbReference type="ARBA" id="ARBA00022989"/>
    </source>
</evidence>
<dbReference type="Pfam" id="PF10296">
    <property type="entry name" value="MMM1"/>
    <property type="match status" value="1"/>
</dbReference>
<feature type="compositionally biased region" description="Polar residues" evidence="9">
    <location>
        <begin position="506"/>
        <end position="520"/>
    </location>
</feature>
<evidence type="ECO:0000256" key="10">
    <source>
        <dbReference type="SAM" id="Phobius"/>
    </source>
</evidence>
<name>A0A376B377_9ASCO</name>
<organism evidence="12 13">
    <name type="scientific">Saccharomycodes ludwigii</name>
    <dbReference type="NCBI Taxonomy" id="36035"/>
    <lineage>
        <taxon>Eukaryota</taxon>
        <taxon>Fungi</taxon>
        <taxon>Dikarya</taxon>
        <taxon>Ascomycota</taxon>
        <taxon>Saccharomycotina</taxon>
        <taxon>Saccharomycetes</taxon>
        <taxon>Saccharomycodales</taxon>
        <taxon>Saccharomycodaceae</taxon>
        <taxon>Saccharomycodes</taxon>
    </lineage>
</organism>
<feature type="compositionally biased region" description="Low complexity" evidence="9">
    <location>
        <begin position="583"/>
        <end position="597"/>
    </location>
</feature>
<proteinExistence type="predicted"/>
<evidence type="ECO:0000256" key="6">
    <source>
        <dbReference type="ARBA" id="ARBA00023055"/>
    </source>
</evidence>
<dbReference type="InterPro" id="IPR019411">
    <property type="entry name" value="MMM1_dom"/>
</dbReference>
<evidence type="ECO:0000259" key="11">
    <source>
        <dbReference type="PROSITE" id="PS51847"/>
    </source>
</evidence>
<evidence type="ECO:0000256" key="8">
    <source>
        <dbReference type="ARBA" id="ARBA00023136"/>
    </source>
</evidence>
<evidence type="ECO:0000256" key="2">
    <source>
        <dbReference type="ARBA" id="ARBA00022448"/>
    </source>
</evidence>
<dbReference type="GO" id="GO:0032865">
    <property type="term" value="C:ERMES complex"/>
    <property type="evidence" value="ECO:0007669"/>
    <property type="project" value="TreeGrafter"/>
</dbReference>
<dbReference type="EMBL" id="UFAJ01000097">
    <property type="protein sequence ID" value="SSD59145.1"/>
    <property type="molecule type" value="Genomic_DNA"/>
</dbReference>
<keyword evidence="8 10" id="KW-0472">Membrane</keyword>
<keyword evidence="3 10" id="KW-0812">Transmembrane</keyword>
<feature type="region of interest" description="Disordered" evidence="9">
    <location>
        <begin position="672"/>
        <end position="694"/>
    </location>
</feature>
<dbReference type="PROSITE" id="PS51847">
    <property type="entry name" value="SMP"/>
    <property type="match status" value="1"/>
</dbReference>
<evidence type="ECO:0000313" key="12">
    <source>
        <dbReference type="EMBL" id="SSD59145.1"/>
    </source>
</evidence>
<comment type="subcellular location">
    <subcellularLocation>
        <location evidence="1">Endoplasmic reticulum membrane</location>
    </subcellularLocation>
</comment>
<feature type="region of interest" description="Disordered" evidence="9">
    <location>
        <begin position="837"/>
        <end position="893"/>
    </location>
</feature>
<feature type="compositionally biased region" description="Low complexity" evidence="9">
    <location>
        <begin position="837"/>
        <end position="861"/>
    </location>
</feature>